<keyword evidence="2" id="KW-1185">Reference proteome</keyword>
<dbReference type="AlphaFoldDB" id="A0A8J2P8A6"/>
<dbReference type="EMBL" id="CAJVCH010423484">
    <property type="protein sequence ID" value="CAG7818546.1"/>
    <property type="molecule type" value="Genomic_DNA"/>
</dbReference>
<reference evidence="1" key="1">
    <citation type="submission" date="2021-06" db="EMBL/GenBank/DDBJ databases">
        <authorList>
            <person name="Hodson N. C."/>
            <person name="Mongue J. A."/>
            <person name="Jaron S. K."/>
        </authorList>
    </citation>
    <scope>NUCLEOTIDE SEQUENCE</scope>
</reference>
<sequence>MQTKNVLEIVGYPVTVYFKPRLTLVVERLNGAEEREGILLSLEKHFDLHLKIDGTGILKTAAKTIALKPHVPMIKFRKGAGGAAGHSTTAPAQAVPPVAAAQVNIAAPQPIGAKAKPNATVPRPVIESWELPPHLRRKPLTPEEVEYINRGGPA</sequence>
<dbReference type="OrthoDB" id="2116030at2759"/>
<accession>A0A8J2P8A6</accession>
<proteinExistence type="predicted"/>
<gene>
    <name evidence="1" type="ORF">AFUS01_LOCUS29044</name>
</gene>
<protein>
    <recommendedName>
        <fullName evidence="3">28S ribosomal protein S36, mitochondrial</fullName>
    </recommendedName>
</protein>
<evidence type="ECO:0000313" key="2">
    <source>
        <dbReference type="Proteomes" id="UP000708208"/>
    </source>
</evidence>
<comment type="caution">
    <text evidence="1">The sequence shown here is derived from an EMBL/GenBank/DDBJ whole genome shotgun (WGS) entry which is preliminary data.</text>
</comment>
<organism evidence="1 2">
    <name type="scientific">Allacma fusca</name>
    <dbReference type="NCBI Taxonomy" id="39272"/>
    <lineage>
        <taxon>Eukaryota</taxon>
        <taxon>Metazoa</taxon>
        <taxon>Ecdysozoa</taxon>
        <taxon>Arthropoda</taxon>
        <taxon>Hexapoda</taxon>
        <taxon>Collembola</taxon>
        <taxon>Symphypleona</taxon>
        <taxon>Sminthuridae</taxon>
        <taxon>Allacma</taxon>
    </lineage>
</organism>
<name>A0A8J2P8A6_9HEXA</name>
<evidence type="ECO:0000313" key="1">
    <source>
        <dbReference type="EMBL" id="CAG7818546.1"/>
    </source>
</evidence>
<evidence type="ECO:0008006" key="3">
    <source>
        <dbReference type="Google" id="ProtNLM"/>
    </source>
</evidence>
<dbReference type="Proteomes" id="UP000708208">
    <property type="component" value="Unassembled WGS sequence"/>
</dbReference>